<keyword evidence="1" id="KW-0678">Repressor</keyword>
<dbReference type="InterPro" id="IPR000843">
    <property type="entry name" value="HTH_LacI"/>
</dbReference>
<dbReference type="PANTHER" id="PTHR30146">
    <property type="entry name" value="LACI-RELATED TRANSCRIPTIONAL REPRESSOR"/>
    <property type="match status" value="1"/>
</dbReference>
<dbReference type="Pfam" id="PF00356">
    <property type="entry name" value="LacI"/>
    <property type="match status" value="1"/>
</dbReference>
<dbReference type="AlphaFoldDB" id="A0A173XNP1"/>
<dbReference type="PANTHER" id="PTHR30146:SF148">
    <property type="entry name" value="HTH-TYPE TRANSCRIPTIONAL REPRESSOR PURR-RELATED"/>
    <property type="match status" value="1"/>
</dbReference>
<dbReference type="RefSeq" id="WP_006428156.1">
    <property type="nucleotide sequence ID" value="NZ_CABIWY010000002.1"/>
</dbReference>
<dbReference type="Gene3D" id="3.40.50.2300">
    <property type="match status" value="2"/>
</dbReference>
<evidence type="ECO:0000256" key="1">
    <source>
        <dbReference type="ARBA" id="ARBA00022491"/>
    </source>
</evidence>
<keyword evidence="2" id="KW-0805">Transcription regulation</keyword>
<dbReference type="CDD" id="cd01392">
    <property type="entry name" value="HTH_LacI"/>
    <property type="match status" value="1"/>
</dbReference>
<gene>
    <name evidence="6" type="primary">ccpA_1</name>
    <name evidence="6" type="ORF">ERS852423_00757</name>
</gene>
<evidence type="ECO:0000256" key="3">
    <source>
        <dbReference type="ARBA" id="ARBA00023125"/>
    </source>
</evidence>
<keyword evidence="4" id="KW-0804">Transcription</keyword>
<keyword evidence="3" id="KW-0238">DNA-binding</keyword>
<dbReference type="EMBL" id="CYYY01000002">
    <property type="protein sequence ID" value="CUN53502.1"/>
    <property type="molecule type" value="Genomic_DNA"/>
</dbReference>
<dbReference type="GeneID" id="93137846"/>
<dbReference type="InterPro" id="IPR028082">
    <property type="entry name" value="Peripla_BP_I"/>
</dbReference>
<dbReference type="Proteomes" id="UP000095439">
    <property type="component" value="Unassembled WGS sequence"/>
</dbReference>
<dbReference type="InterPro" id="IPR046335">
    <property type="entry name" value="LacI/GalR-like_sensor"/>
</dbReference>
<sequence>MVTIKEIAKECNVSVATVSNILNHKPGASDETRRIVMAKIKELNYKPNTVARNLKTKNTRTIGVIVEDMTIFSIPDIVDGITEHCEENNYQILLINLRLFKKYNDFYYHRDDYYDQVEQEIDKLIARQVEGVIYVAAHERVMKCIPEKLPVPAVMAYGYTQNKNIPSIVVNDEDGAHQIVKHLVDNGHRKIGIITGKPDSIHTQERLLGMQRAFYENQILYNPESVYYGDWTRQSGYNGTDQLLEQGVTAICCMNDLMAGGVYDRMEERGMLPGKEVSVTGYDNRELSGYYKPPLTTISLPLHDIGYTASEVIMRMVEEKELKEPDGIYRVGCYMLERSSVRNLKENS</sequence>
<dbReference type="CDD" id="cd06288">
    <property type="entry name" value="PBP1_sucrose_transcription_regulator"/>
    <property type="match status" value="1"/>
</dbReference>
<evidence type="ECO:0000256" key="4">
    <source>
        <dbReference type="ARBA" id="ARBA00023163"/>
    </source>
</evidence>
<dbReference type="PROSITE" id="PS50932">
    <property type="entry name" value="HTH_LACI_2"/>
    <property type="match status" value="1"/>
</dbReference>
<name>A0A173XNP1_9FIRM</name>
<reference evidence="6 7" key="1">
    <citation type="submission" date="2015-09" db="EMBL/GenBank/DDBJ databases">
        <authorList>
            <consortium name="Pathogen Informatics"/>
        </authorList>
    </citation>
    <scope>NUCLEOTIDE SEQUENCE [LARGE SCALE GENOMIC DNA]</scope>
    <source>
        <strain evidence="6 7">2789STDY5608866</strain>
    </source>
</reference>
<dbReference type="SMART" id="SM00354">
    <property type="entry name" value="HTH_LACI"/>
    <property type="match status" value="1"/>
</dbReference>
<feature type="domain" description="HTH lacI-type" evidence="5">
    <location>
        <begin position="2"/>
        <end position="56"/>
    </location>
</feature>
<dbReference type="SUPFAM" id="SSF53822">
    <property type="entry name" value="Periplasmic binding protein-like I"/>
    <property type="match status" value="1"/>
</dbReference>
<evidence type="ECO:0000259" key="5">
    <source>
        <dbReference type="PROSITE" id="PS50932"/>
    </source>
</evidence>
<dbReference type="SUPFAM" id="SSF47413">
    <property type="entry name" value="lambda repressor-like DNA-binding domains"/>
    <property type="match status" value="1"/>
</dbReference>
<evidence type="ECO:0000313" key="6">
    <source>
        <dbReference type="EMBL" id="CUN53502.1"/>
    </source>
</evidence>
<organism evidence="6 7">
    <name type="scientific">Dorea longicatena</name>
    <dbReference type="NCBI Taxonomy" id="88431"/>
    <lineage>
        <taxon>Bacteria</taxon>
        <taxon>Bacillati</taxon>
        <taxon>Bacillota</taxon>
        <taxon>Clostridia</taxon>
        <taxon>Lachnospirales</taxon>
        <taxon>Lachnospiraceae</taxon>
        <taxon>Dorea</taxon>
    </lineage>
</organism>
<protein>
    <submittedName>
        <fullName evidence="6">Glucose-resistance amylase regulator</fullName>
    </submittedName>
</protein>
<dbReference type="GO" id="GO:0003700">
    <property type="term" value="F:DNA-binding transcription factor activity"/>
    <property type="evidence" value="ECO:0007669"/>
    <property type="project" value="TreeGrafter"/>
</dbReference>
<accession>A0A173XNP1</accession>
<evidence type="ECO:0000256" key="2">
    <source>
        <dbReference type="ARBA" id="ARBA00023015"/>
    </source>
</evidence>
<dbReference type="GO" id="GO:0000976">
    <property type="term" value="F:transcription cis-regulatory region binding"/>
    <property type="evidence" value="ECO:0007669"/>
    <property type="project" value="TreeGrafter"/>
</dbReference>
<evidence type="ECO:0000313" key="7">
    <source>
        <dbReference type="Proteomes" id="UP000095439"/>
    </source>
</evidence>
<proteinExistence type="predicted"/>
<dbReference type="InterPro" id="IPR010982">
    <property type="entry name" value="Lambda_DNA-bd_dom_sf"/>
</dbReference>
<dbReference type="Pfam" id="PF13377">
    <property type="entry name" value="Peripla_BP_3"/>
    <property type="match status" value="1"/>
</dbReference>
<dbReference type="Gene3D" id="1.10.260.40">
    <property type="entry name" value="lambda repressor-like DNA-binding domains"/>
    <property type="match status" value="1"/>
</dbReference>